<comment type="caution">
    <text evidence="2">The sequence shown here is derived from an EMBL/GenBank/DDBJ whole genome shotgun (WGS) entry which is preliminary data.</text>
</comment>
<keyword evidence="3" id="KW-1185">Reference proteome</keyword>
<dbReference type="Gramene" id="PSS36644">
    <property type="protein sequence ID" value="PSS36644"/>
    <property type="gene ID" value="CEY00_Acc01162"/>
</dbReference>
<feature type="compositionally biased region" description="Basic and acidic residues" evidence="1">
    <location>
        <begin position="147"/>
        <end position="157"/>
    </location>
</feature>
<gene>
    <name evidence="2" type="ORF">CEY00_Acc01162</name>
</gene>
<dbReference type="AlphaFoldDB" id="A0A2R6S2Y8"/>
<reference evidence="2 3" key="1">
    <citation type="submission" date="2017-07" db="EMBL/GenBank/DDBJ databases">
        <title>An improved, manually edited Actinidia chinensis var. chinensis (kiwifruit) genome highlights the challenges associated with draft genomes and gene prediction in plants.</title>
        <authorList>
            <person name="Pilkington S."/>
            <person name="Crowhurst R."/>
            <person name="Hilario E."/>
            <person name="Nardozza S."/>
            <person name="Fraser L."/>
            <person name="Peng Y."/>
            <person name="Gunaseelan K."/>
            <person name="Simpson R."/>
            <person name="Tahir J."/>
            <person name="Deroles S."/>
            <person name="Templeton K."/>
            <person name="Luo Z."/>
            <person name="Davy M."/>
            <person name="Cheng C."/>
            <person name="Mcneilage M."/>
            <person name="Scaglione D."/>
            <person name="Liu Y."/>
            <person name="Zhang Q."/>
            <person name="Datson P."/>
            <person name="De Silva N."/>
            <person name="Gardiner S."/>
            <person name="Bassett H."/>
            <person name="Chagne D."/>
            <person name="Mccallum J."/>
            <person name="Dzierzon H."/>
            <person name="Deng C."/>
            <person name="Wang Y.-Y."/>
            <person name="Barron N."/>
            <person name="Manako K."/>
            <person name="Bowen J."/>
            <person name="Foster T."/>
            <person name="Erridge Z."/>
            <person name="Tiffin H."/>
            <person name="Waite C."/>
            <person name="Davies K."/>
            <person name="Grierson E."/>
            <person name="Laing W."/>
            <person name="Kirk R."/>
            <person name="Chen X."/>
            <person name="Wood M."/>
            <person name="Montefiori M."/>
            <person name="Brummell D."/>
            <person name="Schwinn K."/>
            <person name="Catanach A."/>
            <person name="Fullerton C."/>
            <person name="Li D."/>
            <person name="Meiyalaghan S."/>
            <person name="Nieuwenhuizen N."/>
            <person name="Read N."/>
            <person name="Prakash R."/>
            <person name="Hunter D."/>
            <person name="Zhang H."/>
            <person name="Mckenzie M."/>
            <person name="Knabel M."/>
            <person name="Harris A."/>
            <person name="Allan A."/>
            <person name="Chen A."/>
            <person name="Janssen B."/>
            <person name="Plunkett B."/>
            <person name="Dwamena C."/>
            <person name="Voogd C."/>
            <person name="Leif D."/>
            <person name="Lafferty D."/>
            <person name="Souleyre E."/>
            <person name="Varkonyi-Gasic E."/>
            <person name="Gambi F."/>
            <person name="Hanley J."/>
            <person name="Yao J.-L."/>
            <person name="Cheung J."/>
            <person name="David K."/>
            <person name="Warren B."/>
            <person name="Marsh K."/>
            <person name="Snowden K."/>
            <person name="Lin-Wang K."/>
            <person name="Brian L."/>
            <person name="Martinez-Sanchez M."/>
            <person name="Wang M."/>
            <person name="Ileperuma N."/>
            <person name="Macnee N."/>
            <person name="Campin R."/>
            <person name="Mcatee P."/>
            <person name="Drummond R."/>
            <person name="Espley R."/>
            <person name="Ireland H."/>
            <person name="Wu R."/>
            <person name="Atkinson R."/>
            <person name="Karunairetnam S."/>
            <person name="Bulley S."/>
            <person name="Chunkath S."/>
            <person name="Hanley Z."/>
            <person name="Storey R."/>
            <person name="Thrimawithana A."/>
            <person name="Thomson S."/>
            <person name="David C."/>
            <person name="Testolin R."/>
        </authorList>
    </citation>
    <scope>NUCLEOTIDE SEQUENCE [LARGE SCALE GENOMIC DNA]</scope>
    <source>
        <strain evidence="3">cv. Red5</strain>
        <tissue evidence="2">Young leaf</tissue>
    </source>
</reference>
<reference evidence="3" key="2">
    <citation type="journal article" date="2018" name="BMC Genomics">
        <title>A manually annotated Actinidia chinensis var. chinensis (kiwifruit) genome highlights the challenges associated with draft genomes and gene prediction in plants.</title>
        <authorList>
            <person name="Pilkington S.M."/>
            <person name="Crowhurst R."/>
            <person name="Hilario E."/>
            <person name="Nardozza S."/>
            <person name="Fraser L."/>
            <person name="Peng Y."/>
            <person name="Gunaseelan K."/>
            <person name="Simpson R."/>
            <person name="Tahir J."/>
            <person name="Deroles S.C."/>
            <person name="Templeton K."/>
            <person name="Luo Z."/>
            <person name="Davy M."/>
            <person name="Cheng C."/>
            <person name="McNeilage M."/>
            <person name="Scaglione D."/>
            <person name="Liu Y."/>
            <person name="Zhang Q."/>
            <person name="Datson P."/>
            <person name="De Silva N."/>
            <person name="Gardiner S.E."/>
            <person name="Bassett H."/>
            <person name="Chagne D."/>
            <person name="McCallum J."/>
            <person name="Dzierzon H."/>
            <person name="Deng C."/>
            <person name="Wang Y.Y."/>
            <person name="Barron L."/>
            <person name="Manako K."/>
            <person name="Bowen J."/>
            <person name="Foster T.M."/>
            <person name="Erridge Z.A."/>
            <person name="Tiffin H."/>
            <person name="Waite C.N."/>
            <person name="Davies K.M."/>
            <person name="Grierson E.P."/>
            <person name="Laing W.A."/>
            <person name="Kirk R."/>
            <person name="Chen X."/>
            <person name="Wood M."/>
            <person name="Montefiori M."/>
            <person name="Brummell D.A."/>
            <person name="Schwinn K.E."/>
            <person name="Catanach A."/>
            <person name="Fullerton C."/>
            <person name="Li D."/>
            <person name="Meiyalaghan S."/>
            <person name="Nieuwenhuizen N."/>
            <person name="Read N."/>
            <person name="Prakash R."/>
            <person name="Hunter D."/>
            <person name="Zhang H."/>
            <person name="McKenzie M."/>
            <person name="Knabel M."/>
            <person name="Harris A."/>
            <person name="Allan A.C."/>
            <person name="Gleave A."/>
            <person name="Chen A."/>
            <person name="Janssen B.J."/>
            <person name="Plunkett B."/>
            <person name="Ampomah-Dwamena C."/>
            <person name="Voogd C."/>
            <person name="Leif D."/>
            <person name="Lafferty D."/>
            <person name="Souleyre E.J.F."/>
            <person name="Varkonyi-Gasic E."/>
            <person name="Gambi F."/>
            <person name="Hanley J."/>
            <person name="Yao J.L."/>
            <person name="Cheung J."/>
            <person name="David K.M."/>
            <person name="Warren B."/>
            <person name="Marsh K."/>
            <person name="Snowden K.C."/>
            <person name="Lin-Wang K."/>
            <person name="Brian L."/>
            <person name="Martinez-Sanchez M."/>
            <person name="Wang M."/>
            <person name="Ileperuma N."/>
            <person name="Macnee N."/>
            <person name="Campin R."/>
            <person name="McAtee P."/>
            <person name="Drummond R.S.M."/>
            <person name="Espley R.V."/>
            <person name="Ireland H.S."/>
            <person name="Wu R."/>
            <person name="Atkinson R.G."/>
            <person name="Karunairetnam S."/>
            <person name="Bulley S."/>
            <person name="Chunkath S."/>
            <person name="Hanley Z."/>
            <person name="Storey R."/>
            <person name="Thrimawithana A.H."/>
            <person name="Thomson S."/>
            <person name="David C."/>
            <person name="Testolin R."/>
            <person name="Huang H."/>
            <person name="Hellens R.P."/>
            <person name="Schaffer R.J."/>
        </authorList>
    </citation>
    <scope>NUCLEOTIDE SEQUENCE [LARGE SCALE GENOMIC DNA]</scope>
    <source>
        <strain evidence="3">cv. Red5</strain>
    </source>
</reference>
<organism evidence="2 3">
    <name type="scientific">Actinidia chinensis var. chinensis</name>
    <name type="common">Chinese soft-hair kiwi</name>
    <dbReference type="NCBI Taxonomy" id="1590841"/>
    <lineage>
        <taxon>Eukaryota</taxon>
        <taxon>Viridiplantae</taxon>
        <taxon>Streptophyta</taxon>
        <taxon>Embryophyta</taxon>
        <taxon>Tracheophyta</taxon>
        <taxon>Spermatophyta</taxon>
        <taxon>Magnoliopsida</taxon>
        <taxon>eudicotyledons</taxon>
        <taxon>Gunneridae</taxon>
        <taxon>Pentapetalae</taxon>
        <taxon>asterids</taxon>
        <taxon>Ericales</taxon>
        <taxon>Actinidiaceae</taxon>
        <taxon>Actinidia</taxon>
    </lineage>
</organism>
<dbReference type="PANTHER" id="PTHR34665">
    <property type="entry name" value="DUF3741 DOMAIN-CONTAINING PROTEIN"/>
    <property type="match status" value="1"/>
</dbReference>
<evidence type="ECO:0000313" key="2">
    <source>
        <dbReference type="EMBL" id="PSS36644.1"/>
    </source>
</evidence>
<sequence length="167" mass="19248">MEKGNPRETIDELALTKAAAWAWFQHGSGYEERPVSEYNRMRLHRSPTPSRYKSEVRSTTHEAAKEESNSSTPHADNSHLLDKYEIERISRQLEYYIDISNEENNRGMITSAGKKSMRTKTYKWLKHGVGCSSGNDVVEFAMGFKEPPSHRGLPENNRRRRTSTHAH</sequence>
<dbReference type="Proteomes" id="UP000241394">
    <property type="component" value="Chromosome LG1"/>
</dbReference>
<protein>
    <submittedName>
        <fullName evidence="2">Regulatory protein</fullName>
    </submittedName>
</protein>
<name>A0A2R6S2Y8_ACTCC</name>
<feature type="region of interest" description="Disordered" evidence="1">
    <location>
        <begin position="42"/>
        <end position="80"/>
    </location>
</feature>
<dbReference type="PANTHER" id="PTHR34665:SF4">
    <property type="entry name" value="DUF3741 DOMAIN-CONTAINING PROTEIN"/>
    <property type="match status" value="1"/>
</dbReference>
<accession>A0A2R6S2Y8</accession>
<feature type="region of interest" description="Disordered" evidence="1">
    <location>
        <begin position="145"/>
        <end position="167"/>
    </location>
</feature>
<evidence type="ECO:0000256" key="1">
    <source>
        <dbReference type="SAM" id="MobiDB-lite"/>
    </source>
</evidence>
<evidence type="ECO:0000313" key="3">
    <source>
        <dbReference type="Proteomes" id="UP000241394"/>
    </source>
</evidence>
<feature type="compositionally biased region" description="Basic and acidic residues" evidence="1">
    <location>
        <begin position="52"/>
        <end position="68"/>
    </location>
</feature>
<dbReference type="EMBL" id="NKQK01000001">
    <property type="protein sequence ID" value="PSS36644.1"/>
    <property type="molecule type" value="Genomic_DNA"/>
</dbReference>
<dbReference type="OrthoDB" id="1880786at2759"/>
<dbReference type="InParanoid" id="A0A2R6S2Y8"/>
<feature type="compositionally biased region" description="Basic residues" evidence="1">
    <location>
        <begin position="158"/>
        <end position="167"/>
    </location>
</feature>
<proteinExistence type="predicted"/>